<proteinExistence type="predicted"/>
<gene>
    <name evidence="1" type="ORF">SGFS_013640</name>
</gene>
<evidence type="ECO:0000313" key="1">
    <source>
        <dbReference type="EMBL" id="BBC30070.1"/>
    </source>
</evidence>
<name>A0ABM7F2P9_9ACTN</name>
<keyword evidence="2" id="KW-1185">Reference proteome</keyword>
<organism evidence="1 2">
    <name type="scientific">Streptomyces graminofaciens</name>
    <dbReference type="NCBI Taxonomy" id="68212"/>
    <lineage>
        <taxon>Bacteria</taxon>
        <taxon>Bacillati</taxon>
        <taxon>Actinomycetota</taxon>
        <taxon>Actinomycetes</taxon>
        <taxon>Kitasatosporales</taxon>
        <taxon>Streptomycetaceae</taxon>
        <taxon>Streptomyces</taxon>
    </lineage>
</organism>
<dbReference type="Proteomes" id="UP001321542">
    <property type="component" value="Chromosome"/>
</dbReference>
<dbReference type="RefSeq" id="WP_286248393.1">
    <property type="nucleotide sequence ID" value="NZ_AP018448.1"/>
</dbReference>
<protein>
    <submittedName>
        <fullName evidence="1">Uncharacterized protein</fullName>
    </submittedName>
</protein>
<reference evidence="1 2" key="1">
    <citation type="journal article" date="2010" name="ChemBioChem">
        <title>Cloning and characterization of the biosynthetic gene cluster of 16-membered macrolide antibiotic FD-891: involvement of a dual functional cytochrome P450 monooxygenase catalyzing epoxidation and hydroxylation.</title>
        <authorList>
            <person name="Kudo F."/>
            <person name="Motegi A."/>
            <person name="Mizoue K."/>
            <person name="Eguchi T."/>
        </authorList>
    </citation>
    <scope>NUCLEOTIDE SEQUENCE [LARGE SCALE GENOMIC DNA]</scope>
    <source>
        <strain evidence="1 2">A-8890</strain>
    </source>
</reference>
<sequence>MPDIIPPATSSVSKPTAFDTLMSLLESGVESRQQAIVAVAEFRSQVEREERHRVAKDALIQLHEYDELIFGGFYCMYCTPDDADDPDQNVYWPCPPLREIGVTEVDAIVLISGSRAMIETRHRVTPKGDAA</sequence>
<accession>A0ABM7F2P9</accession>
<reference evidence="1 2" key="2">
    <citation type="journal article" date="2023" name="ChemBioChem">
        <title>Acyltransferase Domain Exchange between Two Independent Type I Polyketide Synthases in the Same Producer Strain of Macrolide Antibiotics.</title>
        <authorList>
            <person name="Kudo F."/>
            <person name="Kishikawa K."/>
            <person name="Tsuboi K."/>
            <person name="Kido T."/>
            <person name="Usui T."/>
            <person name="Hashimoto J."/>
            <person name="Shin-Ya K."/>
            <person name="Miyanaga A."/>
            <person name="Eguchi T."/>
        </authorList>
    </citation>
    <scope>NUCLEOTIDE SEQUENCE [LARGE SCALE GENOMIC DNA]</scope>
    <source>
        <strain evidence="1 2">A-8890</strain>
    </source>
</reference>
<evidence type="ECO:0000313" key="2">
    <source>
        <dbReference type="Proteomes" id="UP001321542"/>
    </source>
</evidence>
<dbReference type="EMBL" id="AP018448">
    <property type="protein sequence ID" value="BBC30070.1"/>
    <property type="molecule type" value="Genomic_DNA"/>
</dbReference>